<proteinExistence type="predicted"/>
<gene>
    <name evidence="3" type="primary">6037863</name>
    <name evidence="2" type="ORF">CpipJ_CPIJ005910</name>
</gene>
<dbReference type="VEuPathDB" id="VectorBase:CPIJ005910"/>
<dbReference type="EnsemblMetazoa" id="CPIJ005910-RA">
    <property type="protein sequence ID" value="CPIJ005910-PA"/>
    <property type="gene ID" value="CPIJ005910"/>
</dbReference>
<dbReference type="InParanoid" id="B0WGA1"/>
<keyword evidence="4" id="KW-1185">Reference proteome</keyword>
<feature type="chain" id="PRO_5011407971" evidence="1">
    <location>
        <begin position="23"/>
        <end position="86"/>
    </location>
</feature>
<dbReference type="Proteomes" id="UP000002320">
    <property type="component" value="Unassembled WGS sequence"/>
</dbReference>
<name>B0WGA1_CULQU</name>
<accession>B0WGA1</accession>
<feature type="signal peptide" evidence="1">
    <location>
        <begin position="1"/>
        <end position="22"/>
    </location>
</feature>
<evidence type="ECO:0000313" key="2">
    <source>
        <dbReference type="EMBL" id="EDS26797.1"/>
    </source>
</evidence>
<keyword evidence="1" id="KW-0732">Signal</keyword>
<evidence type="ECO:0000256" key="1">
    <source>
        <dbReference type="SAM" id="SignalP"/>
    </source>
</evidence>
<organism>
    <name type="scientific">Culex quinquefasciatus</name>
    <name type="common">Southern house mosquito</name>
    <name type="synonym">Culex pungens</name>
    <dbReference type="NCBI Taxonomy" id="7176"/>
    <lineage>
        <taxon>Eukaryota</taxon>
        <taxon>Metazoa</taxon>
        <taxon>Ecdysozoa</taxon>
        <taxon>Arthropoda</taxon>
        <taxon>Hexapoda</taxon>
        <taxon>Insecta</taxon>
        <taxon>Pterygota</taxon>
        <taxon>Neoptera</taxon>
        <taxon>Endopterygota</taxon>
        <taxon>Diptera</taxon>
        <taxon>Nematocera</taxon>
        <taxon>Culicoidea</taxon>
        <taxon>Culicidae</taxon>
        <taxon>Culicinae</taxon>
        <taxon>Culicini</taxon>
        <taxon>Culex</taxon>
        <taxon>Culex</taxon>
    </lineage>
</organism>
<dbReference type="AlphaFoldDB" id="B0WGA1"/>
<protein>
    <submittedName>
        <fullName evidence="2">7.8 kDa basic salivary peptide</fullName>
    </submittedName>
</protein>
<dbReference type="HOGENOM" id="CLU_2500109_0_0_1"/>
<evidence type="ECO:0000313" key="3">
    <source>
        <dbReference type="EnsemblMetazoa" id="CPIJ005910-PA"/>
    </source>
</evidence>
<reference evidence="2" key="1">
    <citation type="submission" date="2007-03" db="EMBL/GenBank/DDBJ databases">
        <title>Annotation of Culex pipiens quinquefasciatus.</title>
        <authorList>
            <consortium name="The Broad Institute Genome Sequencing Platform"/>
            <person name="Atkinson P.W."/>
            <person name="Hemingway J."/>
            <person name="Christensen B.M."/>
            <person name="Higgs S."/>
            <person name="Kodira C."/>
            <person name="Hannick L."/>
            <person name="Megy K."/>
            <person name="O'Leary S."/>
            <person name="Pearson M."/>
            <person name="Haas B.J."/>
            <person name="Mauceli E."/>
            <person name="Wortman J.R."/>
            <person name="Lee N.H."/>
            <person name="Guigo R."/>
            <person name="Stanke M."/>
            <person name="Alvarado L."/>
            <person name="Amedeo P."/>
            <person name="Antoine C.H."/>
            <person name="Arensburger P."/>
            <person name="Bidwell S.L."/>
            <person name="Crawford M."/>
            <person name="Camaro F."/>
            <person name="Devon K."/>
            <person name="Engels R."/>
            <person name="Hammond M."/>
            <person name="Howarth C."/>
            <person name="Koehrsen M."/>
            <person name="Lawson D."/>
            <person name="Montgomery P."/>
            <person name="Nene V."/>
            <person name="Nusbaum C."/>
            <person name="Puiu D."/>
            <person name="Romero-Severson J."/>
            <person name="Severson D.W."/>
            <person name="Shumway M."/>
            <person name="Sisk P."/>
            <person name="Stolte C."/>
            <person name="Zeng Q."/>
            <person name="Eisenstadt E."/>
            <person name="Fraser-Liggett C."/>
            <person name="Strausberg R."/>
            <person name="Galagan J."/>
            <person name="Birren B."/>
            <person name="Collins F.H."/>
        </authorList>
    </citation>
    <scope>NUCLEOTIDE SEQUENCE [LARGE SCALE GENOMIC DNA]</scope>
    <source>
        <strain evidence="2">JHB</strain>
    </source>
</reference>
<reference evidence="3" key="2">
    <citation type="submission" date="2021-02" db="UniProtKB">
        <authorList>
            <consortium name="EnsemblMetazoa"/>
        </authorList>
    </citation>
    <scope>IDENTIFICATION</scope>
    <source>
        <strain evidence="3">JHB</strain>
    </source>
</reference>
<dbReference type="EMBL" id="DS231923">
    <property type="protein sequence ID" value="EDS26797.1"/>
    <property type="molecule type" value="Genomic_DNA"/>
</dbReference>
<dbReference type="KEGG" id="cqu:CpipJ_CPIJ005910"/>
<evidence type="ECO:0000313" key="4">
    <source>
        <dbReference type="Proteomes" id="UP000002320"/>
    </source>
</evidence>
<dbReference type="STRING" id="7176.B0WGA1"/>
<sequence length="86" mass="9322">MRFLTLSVVVILALVAIGGASADSPTNPYWPFSLQWFCSQLPSPQGSVQLADWIKSLVQGWLPPNVCQTSNPELYHPANSSSFNSG</sequence>